<dbReference type="Proteomes" id="UP000762676">
    <property type="component" value="Unassembled WGS sequence"/>
</dbReference>
<feature type="region of interest" description="Disordered" evidence="2">
    <location>
        <begin position="1"/>
        <end position="69"/>
    </location>
</feature>
<name>A0AAV4EP49_9GAST</name>
<dbReference type="EMBL" id="BMAT01003811">
    <property type="protein sequence ID" value="GFR62787.1"/>
    <property type="molecule type" value="Genomic_DNA"/>
</dbReference>
<dbReference type="InterPro" id="IPR013169">
    <property type="entry name" value="mRNA_splic_Cwf18-like"/>
</dbReference>
<keyword evidence="1" id="KW-0175">Coiled coil</keyword>
<evidence type="ECO:0000313" key="4">
    <source>
        <dbReference type="Proteomes" id="UP000762676"/>
    </source>
</evidence>
<dbReference type="AlphaFoldDB" id="A0AAV4EP49"/>
<accession>A0AAV4EP49</accession>
<protein>
    <submittedName>
        <fullName evidence="3">Coiled-coil domain-containing protein 12</fullName>
    </submittedName>
</protein>
<feature type="compositionally biased region" description="Basic and acidic residues" evidence="2">
    <location>
        <begin position="58"/>
        <end position="68"/>
    </location>
</feature>
<dbReference type="GO" id="GO:0071014">
    <property type="term" value="C:post-mRNA release spliceosomal complex"/>
    <property type="evidence" value="ECO:0007669"/>
    <property type="project" value="TreeGrafter"/>
</dbReference>
<organism evidence="3 4">
    <name type="scientific">Elysia marginata</name>
    <dbReference type="NCBI Taxonomy" id="1093978"/>
    <lineage>
        <taxon>Eukaryota</taxon>
        <taxon>Metazoa</taxon>
        <taxon>Spiralia</taxon>
        <taxon>Lophotrochozoa</taxon>
        <taxon>Mollusca</taxon>
        <taxon>Gastropoda</taxon>
        <taxon>Heterobranchia</taxon>
        <taxon>Euthyneura</taxon>
        <taxon>Panpulmonata</taxon>
        <taxon>Sacoglossa</taxon>
        <taxon>Placobranchoidea</taxon>
        <taxon>Plakobranchidae</taxon>
        <taxon>Elysia</taxon>
    </lineage>
</organism>
<feature type="coiled-coil region" evidence="1">
    <location>
        <begin position="110"/>
        <end position="137"/>
    </location>
</feature>
<comment type="caution">
    <text evidence="3">The sequence shown here is derived from an EMBL/GenBank/DDBJ whole genome shotgun (WGS) entry which is preliminary data.</text>
</comment>
<gene>
    <name evidence="3" type="ORF">ElyMa_001880000</name>
</gene>
<sequence length="160" mass="18300">MAAVGTLSDEALKRKERLKAMRDKHAAPQNDVDMQYETEKAELKERLPKPTFRSYKPGSEKLKDHSMDTIKPSDVTDIIKDQIDAGKTEHVVSEVDLNNLAPRKPDWDLKRDVSKKLEKLERRTQRAIAELIRERLKASQDDLAYVVMGEGVGREVDDDD</sequence>
<evidence type="ECO:0000313" key="3">
    <source>
        <dbReference type="EMBL" id="GFR62787.1"/>
    </source>
</evidence>
<feature type="compositionally biased region" description="Basic and acidic residues" evidence="2">
    <location>
        <begin position="10"/>
        <end position="26"/>
    </location>
</feature>
<reference evidence="3 4" key="1">
    <citation type="journal article" date="2021" name="Elife">
        <title>Chloroplast acquisition without the gene transfer in kleptoplastic sea slugs, Plakobranchus ocellatus.</title>
        <authorList>
            <person name="Maeda T."/>
            <person name="Takahashi S."/>
            <person name="Yoshida T."/>
            <person name="Shimamura S."/>
            <person name="Takaki Y."/>
            <person name="Nagai Y."/>
            <person name="Toyoda A."/>
            <person name="Suzuki Y."/>
            <person name="Arimoto A."/>
            <person name="Ishii H."/>
            <person name="Satoh N."/>
            <person name="Nishiyama T."/>
            <person name="Hasebe M."/>
            <person name="Maruyama T."/>
            <person name="Minagawa J."/>
            <person name="Obokata J."/>
            <person name="Shigenobu S."/>
        </authorList>
    </citation>
    <scope>NUCLEOTIDE SEQUENCE [LARGE SCALE GENOMIC DNA]</scope>
</reference>
<feature type="compositionally biased region" description="Basic and acidic residues" evidence="2">
    <location>
        <begin position="37"/>
        <end position="48"/>
    </location>
</feature>
<evidence type="ECO:0000256" key="2">
    <source>
        <dbReference type="SAM" id="MobiDB-lite"/>
    </source>
</evidence>
<evidence type="ECO:0000256" key="1">
    <source>
        <dbReference type="SAM" id="Coils"/>
    </source>
</evidence>
<dbReference type="PANTHER" id="PTHR31551">
    <property type="entry name" value="PRE-MRNA-SPLICING FACTOR CWF18"/>
    <property type="match status" value="1"/>
</dbReference>
<keyword evidence="4" id="KW-1185">Reference proteome</keyword>
<dbReference type="PANTHER" id="PTHR31551:SF1">
    <property type="entry name" value="COILED-COIL DOMAIN-CONTAINING PROTEIN 12"/>
    <property type="match status" value="1"/>
</dbReference>
<dbReference type="Pfam" id="PF08315">
    <property type="entry name" value="cwf18"/>
    <property type="match status" value="1"/>
</dbReference>
<dbReference type="GO" id="GO:0005684">
    <property type="term" value="C:U2-type spliceosomal complex"/>
    <property type="evidence" value="ECO:0007669"/>
    <property type="project" value="TreeGrafter"/>
</dbReference>
<proteinExistence type="predicted"/>